<reference evidence="7" key="2">
    <citation type="submission" date="2015-08" db="UniProtKB">
        <authorList>
            <consortium name="WormBaseParasite"/>
        </authorList>
    </citation>
    <scope>IDENTIFICATION</scope>
</reference>
<dbReference type="Gene3D" id="1.10.8.60">
    <property type="match status" value="1"/>
</dbReference>
<dbReference type="PROSITE" id="PS00674">
    <property type="entry name" value="AAA"/>
    <property type="match status" value="1"/>
</dbReference>
<evidence type="ECO:0000313" key="6">
    <source>
        <dbReference type="Proteomes" id="UP000035680"/>
    </source>
</evidence>
<name>A0A0K0F0L5_STRVS</name>
<dbReference type="GO" id="GO:0005829">
    <property type="term" value="C:cytosol"/>
    <property type="evidence" value="ECO:0007669"/>
    <property type="project" value="TreeGrafter"/>
</dbReference>
<dbReference type="InterPro" id="IPR003959">
    <property type="entry name" value="ATPase_AAA_core"/>
</dbReference>
<evidence type="ECO:0000256" key="3">
    <source>
        <dbReference type="ARBA" id="ARBA00023054"/>
    </source>
</evidence>
<feature type="domain" description="AAA+ ATPase" evidence="5">
    <location>
        <begin position="133"/>
        <end position="269"/>
    </location>
</feature>
<dbReference type="GO" id="GO:0005524">
    <property type="term" value="F:ATP binding"/>
    <property type="evidence" value="ECO:0007669"/>
    <property type="project" value="UniProtKB-KW"/>
</dbReference>
<proteinExistence type="inferred from homology"/>
<dbReference type="SUPFAM" id="SSF52540">
    <property type="entry name" value="P-loop containing nucleoside triphosphate hydrolases"/>
    <property type="match status" value="1"/>
</dbReference>
<dbReference type="InterPro" id="IPR050168">
    <property type="entry name" value="AAA_ATPase_domain"/>
</dbReference>
<evidence type="ECO:0000256" key="2">
    <source>
        <dbReference type="ARBA" id="ARBA00022840"/>
    </source>
</evidence>
<reference evidence="6" key="1">
    <citation type="submission" date="2014-07" db="EMBL/GenBank/DDBJ databases">
        <authorList>
            <person name="Martin A.A"/>
            <person name="De Silva N."/>
        </authorList>
    </citation>
    <scope>NUCLEOTIDE SEQUENCE</scope>
</reference>
<dbReference type="WBParaSite" id="SVE_0232900.1">
    <property type="protein sequence ID" value="SVE_0232900.1"/>
    <property type="gene ID" value="SVE_0232900"/>
</dbReference>
<evidence type="ECO:0000313" key="7">
    <source>
        <dbReference type="WBParaSite" id="SVE_0232900.1"/>
    </source>
</evidence>
<dbReference type="GO" id="GO:0016887">
    <property type="term" value="F:ATP hydrolysis activity"/>
    <property type="evidence" value="ECO:0007669"/>
    <property type="project" value="InterPro"/>
</dbReference>
<dbReference type="AlphaFoldDB" id="A0A0K0F0L5"/>
<evidence type="ECO:0000259" key="5">
    <source>
        <dbReference type="SMART" id="SM00382"/>
    </source>
</evidence>
<organism evidence="6 7">
    <name type="scientific">Strongyloides venezuelensis</name>
    <name type="common">Threadworm</name>
    <dbReference type="NCBI Taxonomy" id="75913"/>
    <lineage>
        <taxon>Eukaryota</taxon>
        <taxon>Metazoa</taxon>
        <taxon>Ecdysozoa</taxon>
        <taxon>Nematoda</taxon>
        <taxon>Chromadorea</taxon>
        <taxon>Rhabditida</taxon>
        <taxon>Tylenchina</taxon>
        <taxon>Panagrolaimomorpha</taxon>
        <taxon>Strongyloidoidea</taxon>
        <taxon>Strongyloididae</taxon>
        <taxon>Strongyloides</taxon>
    </lineage>
</organism>
<evidence type="ECO:0000256" key="4">
    <source>
        <dbReference type="RuleBase" id="RU003651"/>
    </source>
</evidence>
<protein>
    <submittedName>
        <fullName evidence="7">Peroxisome biogenesis factor 1 (inferred by orthology to a human protein)</fullName>
    </submittedName>
</protein>
<dbReference type="PANTHER" id="PTHR23077">
    <property type="entry name" value="AAA-FAMILY ATPASE"/>
    <property type="match status" value="1"/>
</dbReference>
<keyword evidence="6" id="KW-1185">Reference proteome</keyword>
<keyword evidence="3" id="KW-0175">Coiled coil</keyword>
<evidence type="ECO:0000256" key="1">
    <source>
        <dbReference type="ARBA" id="ARBA00022741"/>
    </source>
</evidence>
<dbReference type="SMART" id="SM00382">
    <property type="entry name" value="AAA"/>
    <property type="match status" value="1"/>
</dbReference>
<dbReference type="InterPro" id="IPR003960">
    <property type="entry name" value="ATPase_AAA_CS"/>
</dbReference>
<dbReference type="GO" id="GO:0016558">
    <property type="term" value="P:protein import into peroxisome matrix"/>
    <property type="evidence" value="ECO:0007669"/>
    <property type="project" value="TreeGrafter"/>
</dbReference>
<comment type="similarity">
    <text evidence="4">Belongs to the AAA ATPase family.</text>
</comment>
<dbReference type="Gene3D" id="3.40.50.300">
    <property type="entry name" value="P-loop containing nucleotide triphosphate hydrolases"/>
    <property type="match status" value="1"/>
</dbReference>
<dbReference type="GO" id="GO:0005778">
    <property type="term" value="C:peroxisomal membrane"/>
    <property type="evidence" value="ECO:0007669"/>
    <property type="project" value="TreeGrafter"/>
</dbReference>
<dbReference type="PANTHER" id="PTHR23077:SF12">
    <property type="entry name" value="PEROXISOMAL ATPASE PEX1"/>
    <property type="match status" value="1"/>
</dbReference>
<dbReference type="Pfam" id="PF00004">
    <property type="entry name" value="AAA"/>
    <property type="match status" value="1"/>
</dbReference>
<dbReference type="STRING" id="75913.A0A0K0F0L5"/>
<dbReference type="InterPro" id="IPR027417">
    <property type="entry name" value="P-loop_NTPase"/>
</dbReference>
<accession>A0A0K0F0L5</accession>
<sequence length="394" mass="44939">MYLYFTIITKTDQSDILMKWCGDDQSSIYDGWKKIAKNRDSFNLYDLKKLSQRIKIISHINGRENCIEEDIIKESLESLTQIDKIASNKISNIGNDVNWEDVIGMEEGKKILTEIIIWPSKYNEIYKNCPIRLGRSAILYGSSGVGKTYLVRALIKKSNLYTMIIKGPELLSKYIGSSEENVRKTFEKARQNKPCLLIFEEFDGIAPRRGHDSTGVTDRVVNQLLTEMDGVESLDGVYVIATTSRIDLIDPALLRPGRLDYKIECKYPTQDERVSFLKLYIPKMGMHFKSSINNEEIQNDLNSLGKRMVNWSFGEIKGALTNTYFMALRKVQDDKSNSTHIKINEGDTIEITKIDLEMGIKESIPKRLMSSSNEYKSYLGEGINLKTGSRTTLA</sequence>
<keyword evidence="2 4" id="KW-0067">ATP-binding</keyword>
<dbReference type="FunFam" id="3.40.50.300:FF:001025">
    <property type="entry name" value="ATPase family, AAA domain-containing 2B"/>
    <property type="match status" value="1"/>
</dbReference>
<dbReference type="Proteomes" id="UP000035680">
    <property type="component" value="Unassembled WGS sequence"/>
</dbReference>
<dbReference type="InterPro" id="IPR003593">
    <property type="entry name" value="AAA+_ATPase"/>
</dbReference>
<keyword evidence="1 4" id="KW-0547">Nucleotide-binding</keyword>